<gene>
    <name evidence="5" type="ORF">FCL42_02415</name>
</gene>
<proteinExistence type="predicted"/>
<dbReference type="GO" id="GO:0043153">
    <property type="term" value="P:entrainment of circadian clock by photoperiod"/>
    <property type="evidence" value="ECO:0007669"/>
    <property type="project" value="TreeGrafter"/>
</dbReference>
<dbReference type="RefSeq" id="WP_136861769.1">
    <property type="nucleotide sequence ID" value="NZ_SWCJ01000001.1"/>
</dbReference>
<dbReference type="Gene3D" id="1.25.40.80">
    <property type="match status" value="1"/>
</dbReference>
<dbReference type="InterPro" id="IPR002081">
    <property type="entry name" value="Cryptochrome/DNA_photolyase_1"/>
</dbReference>
<evidence type="ECO:0000313" key="5">
    <source>
        <dbReference type="EMBL" id="TKB58621.1"/>
    </source>
</evidence>
<dbReference type="GO" id="GO:0032922">
    <property type="term" value="P:circadian regulation of gene expression"/>
    <property type="evidence" value="ECO:0007669"/>
    <property type="project" value="TreeGrafter"/>
</dbReference>
<evidence type="ECO:0000256" key="3">
    <source>
        <dbReference type="PIRSR" id="PIRSR602081-1"/>
    </source>
</evidence>
<dbReference type="PANTHER" id="PTHR11455">
    <property type="entry name" value="CRYPTOCHROME"/>
    <property type="match status" value="1"/>
</dbReference>
<accession>A0A4U1BVI9</accession>
<dbReference type="EMBL" id="SWCJ01000001">
    <property type="protein sequence ID" value="TKB58621.1"/>
    <property type="molecule type" value="Genomic_DNA"/>
</dbReference>
<comment type="cofactor">
    <cofactor evidence="3">
        <name>FAD</name>
        <dbReference type="ChEBI" id="CHEBI:57692"/>
    </cofactor>
    <text evidence="3">Binds 1 FAD per subunit.</text>
</comment>
<dbReference type="GO" id="GO:0005737">
    <property type="term" value="C:cytoplasm"/>
    <property type="evidence" value="ECO:0007669"/>
    <property type="project" value="TreeGrafter"/>
</dbReference>
<dbReference type="OrthoDB" id="9772484at2"/>
<dbReference type="Pfam" id="PF03441">
    <property type="entry name" value="FAD_binding_7"/>
    <property type="match status" value="1"/>
</dbReference>
<dbReference type="PANTHER" id="PTHR11455:SF18">
    <property type="entry name" value="SI:CH1073-390K14.1"/>
    <property type="match status" value="1"/>
</dbReference>
<evidence type="ECO:0000259" key="4">
    <source>
        <dbReference type="Pfam" id="PF03441"/>
    </source>
</evidence>
<dbReference type="Gene3D" id="1.10.579.10">
    <property type="entry name" value="DNA Cyclobutane Dipyrimidine Photolyase, subunit A, domain 3"/>
    <property type="match status" value="1"/>
</dbReference>
<feature type="binding site" evidence="3">
    <location>
        <position position="86"/>
    </location>
    <ligand>
        <name>FAD</name>
        <dbReference type="ChEBI" id="CHEBI:57692"/>
    </ligand>
</feature>
<reference evidence="5 6" key="1">
    <citation type="submission" date="2019-04" db="EMBL/GenBank/DDBJ databases">
        <authorList>
            <person name="Hwang J.C."/>
        </authorList>
    </citation>
    <scope>NUCLEOTIDE SEQUENCE [LARGE SCALE GENOMIC DNA]</scope>
    <source>
        <strain evidence="5 6">IMCC35002</strain>
    </source>
</reference>
<evidence type="ECO:0000256" key="1">
    <source>
        <dbReference type="ARBA" id="ARBA00022630"/>
    </source>
</evidence>
<comment type="caution">
    <text evidence="5">The sequence shown here is derived from an EMBL/GenBank/DDBJ whole genome shotgun (WGS) entry which is preliminary data.</text>
</comment>
<evidence type="ECO:0000256" key="2">
    <source>
        <dbReference type="ARBA" id="ARBA00022827"/>
    </source>
</evidence>
<feature type="binding site" evidence="3">
    <location>
        <position position="29"/>
    </location>
    <ligand>
        <name>FAD</name>
        <dbReference type="ChEBI" id="CHEBI:57692"/>
    </ligand>
</feature>
<sequence length="397" mass="44851">MKPSLAWPPCRTDALQRLQAFVPKSGRSYAALRNYVPEYQQLQSNESVKPSPVSRLSPYLRHRILLEHEVALAVLNAHGPSQGQKFLQELLWRSYWKGYLQQRPQIWRDYLTGCEHAQRGLNLEQGELYRRAVQAQTGLTCFDAWASELIQSGYLHNHARMWFASIWIFTLRLPWQLGAQFFLDHLLDGCPASNTLSWRWVAGLHTQGKHYVARADNIAKYTDGRFAPYGELNERAQALPLDKAYQSEPVTFALSEPVSGGKDNEALLLVTEDDLYLQEFPLPWHQIGEVVLVRSDWSRLSAPVAEFKASAFEGGATHLSRQLGRPVEVIDANQLTQKIIATGSNRVIHCQQGVGPALDGVGAPLSQLQQHGVEIIGQWRDWDRVLWLLEKGAAQTG</sequence>
<dbReference type="InterPro" id="IPR036134">
    <property type="entry name" value="Crypto/Photolyase_FAD-like_sf"/>
</dbReference>
<dbReference type="GO" id="GO:0003677">
    <property type="term" value="F:DNA binding"/>
    <property type="evidence" value="ECO:0007669"/>
    <property type="project" value="TreeGrafter"/>
</dbReference>
<feature type="domain" description="Cryptochrome/DNA photolyase FAD-binding" evidence="4">
    <location>
        <begin position="86"/>
        <end position="217"/>
    </location>
</feature>
<dbReference type="Proteomes" id="UP000305675">
    <property type="component" value="Unassembled WGS sequence"/>
</dbReference>
<keyword evidence="2 3" id="KW-0274">FAD</keyword>
<name>A0A4U1BVI9_9GAMM</name>
<keyword evidence="6" id="KW-1185">Reference proteome</keyword>
<dbReference type="SUPFAM" id="SSF48173">
    <property type="entry name" value="Cryptochrome/photolyase FAD-binding domain"/>
    <property type="match status" value="1"/>
</dbReference>
<protein>
    <recommendedName>
        <fullName evidence="4">Cryptochrome/DNA photolyase FAD-binding domain-containing protein</fullName>
    </recommendedName>
</protein>
<evidence type="ECO:0000313" key="6">
    <source>
        <dbReference type="Proteomes" id="UP000305675"/>
    </source>
</evidence>
<dbReference type="InterPro" id="IPR005101">
    <property type="entry name" value="Cryptochr/Photolyase_FAD-bd"/>
</dbReference>
<dbReference type="GO" id="GO:0071949">
    <property type="term" value="F:FAD binding"/>
    <property type="evidence" value="ECO:0007669"/>
    <property type="project" value="TreeGrafter"/>
</dbReference>
<dbReference type="GO" id="GO:0003904">
    <property type="term" value="F:deoxyribodipyrimidine photo-lyase activity"/>
    <property type="evidence" value="ECO:0007669"/>
    <property type="project" value="TreeGrafter"/>
</dbReference>
<dbReference type="AlphaFoldDB" id="A0A4U1BVI9"/>
<keyword evidence="1 3" id="KW-0285">Flavoprotein</keyword>
<organism evidence="5 6">
    <name type="scientific">Ferrimonas aestuarii</name>
    <dbReference type="NCBI Taxonomy" id="2569539"/>
    <lineage>
        <taxon>Bacteria</taxon>
        <taxon>Pseudomonadati</taxon>
        <taxon>Pseudomonadota</taxon>
        <taxon>Gammaproteobacteria</taxon>
        <taxon>Alteromonadales</taxon>
        <taxon>Ferrimonadaceae</taxon>
        <taxon>Ferrimonas</taxon>
    </lineage>
</organism>